<evidence type="ECO:0008006" key="7">
    <source>
        <dbReference type="Google" id="ProtNLM"/>
    </source>
</evidence>
<dbReference type="InterPro" id="IPR017871">
    <property type="entry name" value="ABC_transporter-like_CS"/>
</dbReference>
<name>A0A7R9MFU5_9ACAR</name>
<dbReference type="PANTHER" id="PTHR43038">
    <property type="entry name" value="ATP-BINDING CASSETTE, SUB-FAMILY H, MEMBER 1"/>
    <property type="match status" value="1"/>
</dbReference>
<dbReference type="GO" id="GO:0016887">
    <property type="term" value="F:ATP hydrolysis activity"/>
    <property type="evidence" value="ECO:0007669"/>
    <property type="project" value="InterPro"/>
</dbReference>
<feature type="non-terminal residue" evidence="5">
    <location>
        <position position="1"/>
    </location>
</feature>
<dbReference type="CDD" id="cd03230">
    <property type="entry name" value="ABC_DR_subfamily_A"/>
    <property type="match status" value="1"/>
</dbReference>
<dbReference type="InterPro" id="IPR003439">
    <property type="entry name" value="ABC_transporter-like_ATP-bd"/>
</dbReference>
<dbReference type="PANTHER" id="PTHR43038:SF3">
    <property type="entry name" value="ABC TRANSPORTER G FAMILY MEMBER 20 ISOFORM X1"/>
    <property type="match status" value="1"/>
</dbReference>
<keyword evidence="6" id="KW-1185">Reference proteome</keyword>
<dbReference type="PROSITE" id="PS00211">
    <property type="entry name" value="ABC_TRANSPORTER_1"/>
    <property type="match status" value="1"/>
</dbReference>
<evidence type="ECO:0000256" key="1">
    <source>
        <dbReference type="ARBA" id="ARBA00022741"/>
    </source>
</evidence>
<dbReference type="EMBL" id="OC931895">
    <property type="protein sequence ID" value="CAD7659300.1"/>
    <property type="molecule type" value="Genomic_DNA"/>
</dbReference>
<evidence type="ECO:0000256" key="2">
    <source>
        <dbReference type="ARBA" id="ARBA00022840"/>
    </source>
</evidence>
<keyword evidence="2" id="KW-0067">ATP-binding</keyword>
<dbReference type="GO" id="GO:0046983">
    <property type="term" value="F:protein dimerization activity"/>
    <property type="evidence" value="ECO:0007669"/>
    <property type="project" value="InterPro"/>
</dbReference>
<evidence type="ECO:0000259" key="3">
    <source>
        <dbReference type="PROSITE" id="PS50888"/>
    </source>
</evidence>
<dbReference type="InterPro" id="IPR011598">
    <property type="entry name" value="bHLH_dom"/>
</dbReference>
<sequence>MDFNPKSLIPQPLVRCVGRPKKLLDRESRSRRDVANNHERKRMQSINDGIQALRRILRHKDIEKLSKATVLLRSAEYVIHLESELSLLADENYRLKCLVKQLFHKNVFGGTGMPFPHLFYSQKSMSESTEKLIPNDYNSDESEMDDNNGVDNIAMDLTKSIMSSTHIELGLCGLQTEPRIAVHVRNVNFSYTKNAIVLERMNLKIEEGKIFGLLGSNGSGKTTLLRLILGRLKPHSGHVSIFGEKPGTKYSDVPGPGVGYMPQEVALYYEFTIAETLTYYGLLNHMSVDAINNRINVLTDLLSIPDRTRVLSKLSGGQQRLVSMAVTMIHSPRLLILDEPTVGVDSLIRQRIWAYLENISKNDGVTIIVTTHYIEEAKSSSFVGFVSNGYLLAQSSPQQLMDQYRVKTLEEVYYKLAIIRRRSRRMSLNPLLFNEER</sequence>
<dbReference type="GO" id="GO:0005524">
    <property type="term" value="F:ATP binding"/>
    <property type="evidence" value="ECO:0007669"/>
    <property type="project" value="UniProtKB-KW"/>
</dbReference>
<dbReference type="InterPro" id="IPR003593">
    <property type="entry name" value="AAA+_ATPase"/>
</dbReference>
<reference evidence="5" key="1">
    <citation type="submission" date="2020-11" db="EMBL/GenBank/DDBJ databases">
        <authorList>
            <person name="Tran Van P."/>
        </authorList>
    </citation>
    <scope>NUCLEOTIDE SEQUENCE</scope>
</reference>
<accession>A0A7R9MFU5</accession>
<proteinExistence type="predicted"/>
<dbReference type="PROSITE" id="PS50893">
    <property type="entry name" value="ABC_TRANSPORTER_2"/>
    <property type="match status" value="1"/>
</dbReference>
<feature type="domain" description="BHLH" evidence="3">
    <location>
        <begin position="30"/>
        <end position="81"/>
    </location>
</feature>
<dbReference type="SUPFAM" id="SSF52540">
    <property type="entry name" value="P-loop containing nucleoside triphosphate hydrolases"/>
    <property type="match status" value="1"/>
</dbReference>
<dbReference type="SMART" id="SM00353">
    <property type="entry name" value="HLH"/>
    <property type="match status" value="1"/>
</dbReference>
<dbReference type="Gene3D" id="3.40.50.300">
    <property type="entry name" value="P-loop containing nucleotide triphosphate hydrolases"/>
    <property type="match status" value="1"/>
</dbReference>
<protein>
    <recommendedName>
        <fullName evidence="7">ABC transporter domain-containing protein</fullName>
    </recommendedName>
</protein>
<dbReference type="Gene3D" id="4.10.280.10">
    <property type="entry name" value="Helix-loop-helix DNA-binding domain"/>
    <property type="match status" value="1"/>
</dbReference>
<dbReference type="PROSITE" id="PS50888">
    <property type="entry name" value="BHLH"/>
    <property type="match status" value="1"/>
</dbReference>
<dbReference type="SMART" id="SM00382">
    <property type="entry name" value="AAA"/>
    <property type="match status" value="1"/>
</dbReference>
<dbReference type="OrthoDB" id="6150516at2759"/>
<gene>
    <name evidence="5" type="ORF">ONB1V03_LOCUS15896</name>
</gene>
<dbReference type="Pfam" id="PF00010">
    <property type="entry name" value="HLH"/>
    <property type="match status" value="1"/>
</dbReference>
<evidence type="ECO:0000313" key="6">
    <source>
        <dbReference type="Proteomes" id="UP000728032"/>
    </source>
</evidence>
<dbReference type="InterPro" id="IPR027417">
    <property type="entry name" value="P-loop_NTPase"/>
</dbReference>
<dbReference type="EMBL" id="CAJPVJ010017070">
    <property type="protein sequence ID" value="CAG2176462.1"/>
    <property type="molecule type" value="Genomic_DNA"/>
</dbReference>
<dbReference type="Proteomes" id="UP000728032">
    <property type="component" value="Unassembled WGS sequence"/>
</dbReference>
<dbReference type="SUPFAM" id="SSF47459">
    <property type="entry name" value="HLH, helix-loop-helix DNA-binding domain"/>
    <property type="match status" value="1"/>
</dbReference>
<organism evidence="5">
    <name type="scientific">Oppiella nova</name>
    <dbReference type="NCBI Taxonomy" id="334625"/>
    <lineage>
        <taxon>Eukaryota</taxon>
        <taxon>Metazoa</taxon>
        <taxon>Ecdysozoa</taxon>
        <taxon>Arthropoda</taxon>
        <taxon>Chelicerata</taxon>
        <taxon>Arachnida</taxon>
        <taxon>Acari</taxon>
        <taxon>Acariformes</taxon>
        <taxon>Sarcoptiformes</taxon>
        <taxon>Oribatida</taxon>
        <taxon>Brachypylina</taxon>
        <taxon>Oppioidea</taxon>
        <taxon>Oppiidae</taxon>
        <taxon>Oppiella</taxon>
    </lineage>
</organism>
<dbReference type="AlphaFoldDB" id="A0A7R9MFU5"/>
<feature type="domain" description="ABC transporter" evidence="4">
    <location>
        <begin position="182"/>
        <end position="413"/>
    </location>
</feature>
<dbReference type="InterPro" id="IPR036638">
    <property type="entry name" value="HLH_DNA-bd_sf"/>
</dbReference>
<evidence type="ECO:0000259" key="4">
    <source>
        <dbReference type="PROSITE" id="PS50893"/>
    </source>
</evidence>
<keyword evidence="1" id="KW-0547">Nucleotide-binding</keyword>
<dbReference type="Pfam" id="PF00005">
    <property type="entry name" value="ABC_tran"/>
    <property type="match status" value="1"/>
</dbReference>
<evidence type="ECO:0000313" key="5">
    <source>
        <dbReference type="EMBL" id="CAD7659300.1"/>
    </source>
</evidence>